<keyword evidence="1" id="KW-0732">Signal</keyword>
<keyword evidence="3" id="KW-1185">Reference proteome</keyword>
<dbReference type="AlphaFoldDB" id="A0A2P6MU86"/>
<evidence type="ECO:0000256" key="1">
    <source>
        <dbReference type="SAM" id="SignalP"/>
    </source>
</evidence>
<accession>A0A2P6MU86</accession>
<comment type="caution">
    <text evidence="2">The sequence shown here is derived from an EMBL/GenBank/DDBJ whole genome shotgun (WGS) entry which is preliminary data.</text>
</comment>
<feature type="chain" id="PRO_5015148162" evidence="1">
    <location>
        <begin position="24"/>
        <end position="510"/>
    </location>
</feature>
<dbReference type="InParanoid" id="A0A2P6MU86"/>
<feature type="signal peptide" evidence="1">
    <location>
        <begin position="1"/>
        <end position="23"/>
    </location>
</feature>
<protein>
    <submittedName>
        <fullName evidence="2">Uncharacterized protein</fullName>
    </submittedName>
</protein>
<evidence type="ECO:0000313" key="3">
    <source>
        <dbReference type="Proteomes" id="UP000241769"/>
    </source>
</evidence>
<evidence type="ECO:0000313" key="2">
    <source>
        <dbReference type="EMBL" id="PRP75244.1"/>
    </source>
</evidence>
<sequence>MKTFLLLLLVAASLALNTPVSLGSFFTSPLSMSSDGSIICGVQNGSLLIFFEEKTVQSIPNITTAVLSGDAQWLIAYDGNVTLFTYARKRDTVISWILTGTIELFVKSQYIPQILVDSSASRFAFFDRNDRSNTVCYLYSRDSNSNVFSLAWNFISSGISPDLNIAFNLIASGVNVTKLDWTLKQQIPSNFISVPISIEESSIAAISNDGSSFVVDGLKPLLFRNSTLGWIQSSLLVGLQGAQRVSYAISGDGTFLFENSGGKTRRYLLTNLTSSYLPHDIAYEGSSVLMTSNMNGSRIIFNHGYYIYDRISAGLVVDIAGPRYPARGVCQDDTWCQAGLTCGPAHYCYVPGTKSKPDNFTVTATRYRVVIQYVEPSAVDCIDAGSRPIQEQLVLNVPTPDNTNVTVAIFDNNSSIQFIQGGLLLSDDSTTKTFDIKLNDTQSRVQVWLTSVCVDAAASSEMEVIMFNHLTDPTTSQDQTKNTIISSTYNSASVMGVGCAVTLMAMAFLL</sequence>
<dbReference type="EMBL" id="MDYQ01000403">
    <property type="protein sequence ID" value="PRP75244.1"/>
    <property type="molecule type" value="Genomic_DNA"/>
</dbReference>
<organism evidence="2 3">
    <name type="scientific">Planoprotostelium fungivorum</name>
    <dbReference type="NCBI Taxonomy" id="1890364"/>
    <lineage>
        <taxon>Eukaryota</taxon>
        <taxon>Amoebozoa</taxon>
        <taxon>Evosea</taxon>
        <taxon>Variosea</taxon>
        <taxon>Cavosteliida</taxon>
        <taxon>Cavosteliaceae</taxon>
        <taxon>Planoprotostelium</taxon>
    </lineage>
</organism>
<proteinExistence type="predicted"/>
<reference evidence="2 3" key="1">
    <citation type="journal article" date="2018" name="Genome Biol. Evol.">
        <title>Multiple Roots of Fruiting Body Formation in Amoebozoa.</title>
        <authorList>
            <person name="Hillmann F."/>
            <person name="Forbes G."/>
            <person name="Novohradska S."/>
            <person name="Ferling I."/>
            <person name="Riege K."/>
            <person name="Groth M."/>
            <person name="Westermann M."/>
            <person name="Marz M."/>
            <person name="Spaller T."/>
            <person name="Winckler T."/>
            <person name="Schaap P."/>
            <person name="Glockner G."/>
        </authorList>
    </citation>
    <scope>NUCLEOTIDE SEQUENCE [LARGE SCALE GENOMIC DNA]</scope>
    <source>
        <strain evidence="2 3">Jena</strain>
    </source>
</reference>
<name>A0A2P6MU86_9EUKA</name>
<dbReference type="Proteomes" id="UP000241769">
    <property type="component" value="Unassembled WGS sequence"/>
</dbReference>
<gene>
    <name evidence="2" type="ORF">PROFUN_15835</name>
</gene>